<comment type="caution">
    <text evidence="6">The sequence shown here is derived from an EMBL/GenBank/DDBJ whole genome shotgun (WGS) entry which is preliminary data.</text>
</comment>
<proteinExistence type="predicted"/>
<dbReference type="EMBL" id="BMKB01000001">
    <property type="protein sequence ID" value="GGA40520.1"/>
    <property type="molecule type" value="Genomic_DNA"/>
</dbReference>
<evidence type="ECO:0000256" key="1">
    <source>
        <dbReference type="ARBA" id="ARBA00004141"/>
    </source>
</evidence>
<dbReference type="InterPro" id="IPR036259">
    <property type="entry name" value="MFS_trans_sf"/>
</dbReference>
<feature type="transmembrane region" description="Helical" evidence="5">
    <location>
        <begin position="41"/>
        <end position="61"/>
    </location>
</feature>
<feature type="transmembrane region" description="Helical" evidence="5">
    <location>
        <begin position="290"/>
        <end position="312"/>
    </location>
</feature>
<dbReference type="GO" id="GO:0016020">
    <property type="term" value="C:membrane"/>
    <property type="evidence" value="ECO:0007669"/>
    <property type="project" value="UniProtKB-SubCell"/>
</dbReference>
<dbReference type="PANTHER" id="PTHR23514">
    <property type="entry name" value="BYPASS OF STOP CODON PROTEIN 6"/>
    <property type="match status" value="1"/>
</dbReference>
<feature type="transmembrane region" description="Helical" evidence="5">
    <location>
        <begin position="351"/>
        <end position="373"/>
    </location>
</feature>
<protein>
    <submittedName>
        <fullName evidence="6">MFS transporter</fullName>
    </submittedName>
</protein>
<dbReference type="Proteomes" id="UP000596977">
    <property type="component" value="Unassembled WGS sequence"/>
</dbReference>
<reference evidence="6 7" key="1">
    <citation type="journal article" date="2014" name="Int. J. Syst. Evol. Microbiol.">
        <title>Complete genome sequence of Corynebacterium casei LMG S-19264T (=DSM 44701T), isolated from a smear-ripened cheese.</title>
        <authorList>
            <consortium name="US DOE Joint Genome Institute (JGI-PGF)"/>
            <person name="Walter F."/>
            <person name="Albersmeier A."/>
            <person name="Kalinowski J."/>
            <person name="Ruckert C."/>
        </authorList>
    </citation>
    <scope>NUCLEOTIDE SEQUENCE [LARGE SCALE GENOMIC DNA]</scope>
    <source>
        <strain evidence="6 7">CGMCC 1.15896</strain>
    </source>
</reference>
<keyword evidence="4 5" id="KW-0472">Membrane</keyword>
<evidence type="ECO:0000256" key="5">
    <source>
        <dbReference type="SAM" id="Phobius"/>
    </source>
</evidence>
<comment type="subcellular location">
    <subcellularLocation>
        <location evidence="1">Membrane</location>
        <topology evidence="1">Multi-pass membrane protein</topology>
    </subcellularLocation>
</comment>
<dbReference type="AlphaFoldDB" id="A0A916VV58"/>
<dbReference type="Pfam" id="PF07690">
    <property type="entry name" value="MFS_1"/>
    <property type="match status" value="1"/>
</dbReference>
<feature type="transmembrane region" description="Helical" evidence="5">
    <location>
        <begin position="195"/>
        <end position="213"/>
    </location>
</feature>
<evidence type="ECO:0000256" key="3">
    <source>
        <dbReference type="ARBA" id="ARBA00022989"/>
    </source>
</evidence>
<evidence type="ECO:0000256" key="4">
    <source>
        <dbReference type="ARBA" id="ARBA00023136"/>
    </source>
</evidence>
<feature type="transmembrane region" description="Helical" evidence="5">
    <location>
        <begin position="233"/>
        <end position="253"/>
    </location>
</feature>
<evidence type="ECO:0000256" key="2">
    <source>
        <dbReference type="ARBA" id="ARBA00022692"/>
    </source>
</evidence>
<dbReference type="RefSeq" id="WP_127073226.1">
    <property type="nucleotide sequence ID" value="NZ_BMKB01000001.1"/>
</dbReference>
<dbReference type="InterPro" id="IPR011701">
    <property type="entry name" value="MFS"/>
</dbReference>
<dbReference type="Gene3D" id="1.20.1250.20">
    <property type="entry name" value="MFS general substrate transporter like domains"/>
    <property type="match status" value="2"/>
</dbReference>
<keyword evidence="3 5" id="KW-1133">Transmembrane helix</keyword>
<feature type="transmembrane region" description="Helical" evidence="5">
    <location>
        <begin position="324"/>
        <end position="345"/>
    </location>
</feature>
<gene>
    <name evidence="6" type="ORF">GCM10011499_07610</name>
</gene>
<dbReference type="OrthoDB" id="9810941at2"/>
<feature type="transmembrane region" description="Helical" evidence="5">
    <location>
        <begin position="265"/>
        <end position="284"/>
    </location>
</feature>
<dbReference type="GO" id="GO:0022857">
    <property type="term" value="F:transmembrane transporter activity"/>
    <property type="evidence" value="ECO:0007669"/>
    <property type="project" value="InterPro"/>
</dbReference>
<dbReference type="SUPFAM" id="SSF103473">
    <property type="entry name" value="MFS general substrate transporter"/>
    <property type="match status" value="1"/>
</dbReference>
<dbReference type="PANTHER" id="PTHR23514:SF13">
    <property type="entry name" value="INNER MEMBRANE PROTEIN YBJJ"/>
    <property type="match status" value="1"/>
</dbReference>
<dbReference type="InterPro" id="IPR051788">
    <property type="entry name" value="MFS_Transporter"/>
</dbReference>
<name>A0A916VV58_9HYPH</name>
<organism evidence="6 7">
    <name type="scientific">Pelagibacterium lentulum</name>
    <dbReference type="NCBI Taxonomy" id="2029865"/>
    <lineage>
        <taxon>Bacteria</taxon>
        <taxon>Pseudomonadati</taxon>
        <taxon>Pseudomonadota</taxon>
        <taxon>Alphaproteobacteria</taxon>
        <taxon>Hyphomicrobiales</taxon>
        <taxon>Devosiaceae</taxon>
        <taxon>Pelagibacterium</taxon>
    </lineage>
</organism>
<evidence type="ECO:0000313" key="7">
    <source>
        <dbReference type="Proteomes" id="UP000596977"/>
    </source>
</evidence>
<feature type="transmembrane region" description="Helical" evidence="5">
    <location>
        <begin position="162"/>
        <end position="183"/>
    </location>
</feature>
<feature type="transmembrane region" description="Helical" evidence="5">
    <location>
        <begin position="133"/>
        <end position="156"/>
    </location>
</feature>
<keyword evidence="2 5" id="KW-0812">Transmembrane</keyword>
<evidence type="ECO:0000313" key="6">
    <source>
        <dbReference type="EMBL" id="GGA40520.1"/>
    </source>
</evidence>
<sequence length="379" mass="38957">MPLLLAPALLFFSNALMHITLFTRLPHIAESAGLNKAELGLALLGMPLGTLLALPIAGALVDRLTPRIAAATMLLANAAIMPLFALSPGFFIPILFATYSFIRTFLDVGQNMVAIGIETASGTSVLSRSHGFWSVGLFAGSLAAGGLIGLGLSPAWHQSAASLTVTLLIAFFLAIAPSNAVLAAPRGRKRPIFAVPDRAVLLVCAMVIGISLTEGTIYDWSMFFLLEIVETDAASAGLVFAAFTIGMGATRMLGDSLRAHLSAATLVRGSACLGAVGVSILLMAENAYVAGLALAILGAGVALNAPIGVMVVSRLPGRSPSDNMAAMSMVMLIATFGVPAGFGFIAETAGLRVVFAILLPFLALSLLLAPVAGRRNASG</sequence>
<accession>A0A916VV58</accession>
<keyword evidence="7" id="KW-1185">Reference proteome</keyword>
<feature type="transmembrane region" description="Helical" evidence="5">
    <location>
        <begin position="73"/>
        <end position="102"/>
    </location>
</feature>